<sequence length="230" mass="23543">VDDGIIPFAVDFSDLAGNAGTPQTTVLTGSDVTYDKTAPIISSAVITSSNANNSLAKVGDVISVAITSAEDLYSLASTTIAGQIVQATDITSTNATTWIFQYAMDSTDTEGAVAFSFTANDLAGDNTAVTAATSGLVMFDKTAPTLSTVEIVSNNANTSYAKLGDVVSLTISSDEDLIVAPTVLLGGHATAIATIDARNYIATTTMVSTDIEGPISISIQYTDLYGNIGT</sequence>
<reference evidence="1" key="1">
    <citation type="submission" date="2018-05" db="EMBL/GenBank/DDBJ databases">
        <authorList>
            <person name="Lanie J.A."/>
            <person name="Ng W.-L."/>
            <person name="Kazmierczak K.M."/>
            <person name="Andrzejewski T.M."/>
            <person name="Davidsen T.M."/>
            <person name="Wayne K.J."/>
            <person name="Tettelin H."/>
            <person name="Glass J.I."/>
            <person name="Rusch D."/>
            <person name="Podicherti R."/>
            <person name="Tsui H.-C.T."/>
            <person name="Winkler M.E."/>
        </authorList>
    </citation>
    <scope>NUCLEOTIDE SEQUENCE</scope>
</reference>
<gene>
    <name evidence="1" type="ORF">METZ01_LOCUS508902</name>
</gene>
<organism evidence="1">
    <name type="scientific">marine metagenome</name>
    <dbReference type="NCBI Taxonomy" id="408172"/>
    <lineage>
        <taxon>unclassified sequences</taxon>
        <taxon>metagenomes</taxon>
        <taxon>ecological metagenomes</taxon>
    </lineage>
</organism>
<accession>A0A383EIZ3</accession>
<name>A0A383EIZ3_9ZZZZ</name>
<evidence type="ECO:0008006" key="2">
    <source>
        <dbReference type="Google" id="ProtNLM"/>
    </source>
</evidence>
<feature type="non-terminal residue" evidence="1">
    <location>
        <position position="1"/>
    </location>
</feature>
<dbReference type="AlphaFoldDB" id="A0A383EIZ3"/>
<feature type="non-terminal residue" evidence="1">
    <location>
        <position position="230"/>
    </location>
</feature>
<protein>
    <recommendedName>
        <fullName evidence="2">Bacterial Ig-like domain-containing protein</fullName>
    </recommendedName>
</protein>
<dbReference type="EMBL" id="UINC01225824">
    <property type="protein sequence ID" value="SVE56048.1"/>
    <property type="molecule type" value="Genomic_DNA"/>
</dbReference>
<proteinExistence type="predicted"/>
<evidence type="ECO:0000313" key="1">
    <source>
        <dbReference type="EMBL" id="SVE56048.1"/>
    </source>
</evidence>